<keyword evidence="6 12" id="KW-0067">ATP-binding</keyword>
<evidence type="ECO:0000256" key="4">
    <source>
        <dbReference type="ARBA" id="ARBA00022692"/>
    </source>
</evidence>
<dbReference type="InterPro" id="IPR039421">
    <property type="entry name" value="Type_1_exporter"/>
</dbReference>
<dbReference type="Pfam" id="PF00664">
    <property type="entry name" value="ABC_membrane"/>
    <property type="match status" value="1"/>
</dbReference>
<keyword evidence="4 9" id="KW-0812">Transmembrane</keyword>
<dbReference type="SMART" id="SM00382">
    <property type="entry name" value="AAA"/>
    <property type="match status" value="1"/>
</dbReference>
<evidence type="ECO:0000256" key="6">
    <source>
        <dbReference type="ARBA" id="ARBA00022840"/>
    </source>
</evidence>
<evidence type="ECO:0000313" key="12">
    <source>
        <dbReference type="EMBL" id="QDU32631.1"/>
    </source>
</evidence>
<dbReference type="Proteomes" id="UP000317369">
    <property type="component" value="Chromosome"/>
</dbReference>
<evidence type="ECO:0000256" key="9">
    <source>
        <dbReference type="SAM" id="Phobius"/>
    </source>
</evidence>
<dbReference type="OrthoDB" id="9762778at2"/>
<dbReference type="InterPro" id="IPR003593">
    <property type="entry name" value="AAA+_ATPase"/>
</dbReference>
<dbReference type="PROSITE" id="PS50893">
    <property type="entry name" value="ABC_TRANSPORTER_2"/>
    <property type="match status" value="1"/>
</dbReference>
<dbReference type="EMBL" id="CP036425">
    <property type="protein sequence ID" value="QDU32631.1"/>
    <property type="molecule type" value="Genomic_DNA"/>
</dbReference>
<dbReference type="FunFam" id="3.40.50.300:FF:000221">
    <property type="entry name" value="Multidrug ABC transporter ATP-binding protein"/>
    <property type="match status" value="1"/>
</dbReference>
<dbReference type="InterPro" id="IPR011527">
    <property type="entry name" value="ABC1_TM_dom"/>
</dbReference>
<dbReference type="GO" id="GO:0016887">
    <property type="term" value="F:ATP hydrolysis activity"/>
    <property type="evidence" value="ECO:0007669"/>
    <property type="project" value="InterPro"/>
</dbReference>
<dbReference type="AlphaFoldDB" id="A0A517YR30"/>
<feature type="transmembrane region" description="Helical" evidence="9">
    <location>
        <begin position="327"/>
        <end position="345"/>
    </location>
</feature>
<dbReference type="GO" id="GO:0015421">
    <property type="term" value="F:ABC-type oligopeptide transporter activity"/>
    <property type="evidence" value="ECO:0007669"/>
    <property type="project" value="TreeGrafter"/>
</dbReference>
<keyword evidence="3" id="KW-1003">Cell membrane</keyword>
<comment type="subcellular location">
    <subcellularLocation>
        <location evidence="1">Cell membrane</location>
        <topology evidence="1">Multi-pass membrane protein</topology>
    </subcellularLocation>
</comment>
<dbReference type="RefSeq" id="WP_145074517.1">
    <property type="nucleotide sequence ID" value="NZ_CP036425.1"/>
</dbReference>
<evidence type="ECO:0000313" key="13">
    <source>
        <dbReference type="Proteomes" id="UP000317369"/>
    </source>
</evidence>
<dbReference type="KEGG" id="pcor:KS4_06650"/>
<evidence type="ECO:0000256" key="2">
    <source>
        <dbReference type="ARBA" id="ARBA00022448"/>
    </source>
</evidence>
<dbReference type="SUPFAM" id="SSF90123">
    <property type="entry name" value="ABC transporter transmembrane region"/>
    <property type="match status" value="1"/>
</dbReference>
<protein>
    <submittedName>
        <fullName evidence="12">Putative ABC transporter ATP-binding protein</fullName>
    </submittedName>
</protein>
<evidence type="ECO:0000256" key="8">
    <source>
        <dbReference type="ARBA" id="ARBA00023136"/>
    </source>
</evidence>
<dbReference type="PANTHER" id="PTHR43394:SF1">
    <property type="entry name" value="ATP-BINDING CASSETTE SUB-FAMILY B MEMBER 10, MITOCHONDRIAL"/>
    <property type="match status" value="1"/>
</dbReference>
<dbReference type="SUPFAM" id="SSF52540">
    <property type="entry name" value="P-loop containing nucleoside triphosphate hydrolases"/>
    <property type="match status" value="1"/>
</dbReference>
<name>A0A517YR30_9BACT</name>
<dbReference type="InterPro" id="IPR036640">
    <property type="entry name" value="ABC1_TM_sf"/>
</dbReference>
<dbReference type="GO" id="GO:0005524">
    <property type="term" value="F:ATP binding"/>
    <property type="evidence" value="ECO:0007669"/>
    <property type="project" value="UniProtKB-KW"/>
</dbReference>
<evidence type="ECO:0000259" key="11">
    <source>
        <dbReference type="PROSITE" id="PS50929"/>
    </source>
</evidence>
<keyword evidence="2" id="KW-0813">Transport</keyword>
<keyword evidence="7 9" id="KW-1133">Transmembrane helix</keyword>
<evidence type="ECO:0000256" key="7">
    <source>
        <dbReference type="ARBA" id="ARBA00022989"/>
    </source>
</evidence>
<gene>
    <name evidence="12" type="ORF">KS4_06650</name>
</gene>
<feature type="transmembrane region" description="Helical" evidence="9">
    <location>
        <begin position="177"/>
        <end position="195"/>
    </location>
</feature>
<evidence type="ECO:0000259" key="10">
    <source>
        <dbReference type="PROSITE" id="PS50893"/>
    </source>
</evidence>
<evidence type="ECO:0000256" key="5">
    <source>
        <dbReference type="ARBA" id="ARBA00022741"/>
    </source>
</evidence>
<feature type="transmembrane region" description="Helical" evidence="9">
    <location>
        <begin position="64"/>
        <end position="87"/>
    </location>
</feature>
<dbReference type="InterPro" id="IPR027417">
    <property type="entry name" value="P-loop_NTPase"/>
</dbReference>
<dbReference type="GO" id="GO:0005886">
    <property type="term" value="C:plasma membrane"/>
    <property type="evidence" value="ECO:0007669"/>
    <property type="project" value="UniProtKB-SubCell"/>
</dbReference>
<organism evidence="12 13">
    <name type="scientific">Poriferisphaera corsica</name>
    <dbReference type="NCBI Taxonomy" id="2528020"/>
    <lineage>
        <taxon>Bacteria</taxon>
        <taxon>Pseudomonadati</taxon>
        <taxon>Planctomycetota</taxon>
        <taxon>Phycisphaerae</taxon>
        <taxon>Phycisphaerales</taxon>
        <taxon>Phycisphaeraceae</taxon>
        <taxon>Poriferisphaera</taxon>
    </lineage>
</organism>
<dbReference type="PROSITE" id="PS00211">
    <property type="entry name" value="ABC_TRANSPORTER_1"/>
    <property type="match status" value="1"/>
</dbReference>
<sequence length="627" mass="69962">MTTTTTATAVKTGTNEADRSNNQLGLDDLVALQKLEEVKERPLSMGLIMRLLQYTKPYAKTRNWLLVTVFLRAVQLPLLGWFVGYIIKGPIEQKDFSGTVWYTGGFLVLSFLTSIVFHFRMKLAMMLGEFVVHDLREQIFAHLQKMPMRFYDHTKLGRVISRITSDTENVRMGVQDVLFVTLVQGGQMLIAAGVMLYYDAVLFSVLLVMAPVIWLITGYFRKKLSKAFRDVQESFSRITSTLAESVNGIRVTQGFVRHDENARRFKGLVEDHSQYNQRTAELSGIFLPLLELNSQFFIAILLVLGGYQILGMTYADPGEQAGEFGSLVIFFFMSGMFFFPIAIIGRMYHFSLTAMAGAERVFTLLDLKVEAMEDEDAEEVGEIVGDVTFEGVCFEYEPGVRVLEDVNFEAKQGETIALVGATGSGKSTAIKLISKFYLPTEGEVRIDGIRVEKIETGSLVRQLGIVLQQNFLFTGSVLENIRMGRPQASDAEVYAAAEALNCLDILEQLSDGLHTEVGEAGSNLSLGQRQLVCFCRAMLADPRILILDEATSSVDGITESRIQKALEILLAGRTSFVVAHRLSTIRQADRILVLDQGRVIEEGTHVELLHEGGTYAHLYKQFIHATN</sequence>
<dbReference type="CDD" id="cd07346">
    <property type="entry name" value="ABC_6TM_exporters"/>
    <property type="match status" value="1"/>
</dbReference>
<evidence type="ECO:0000256" key="3">
    <source>
        <dbReference type="ARBA" id="ARBA00022475"/>
    </source>
</evidence>
<dbReference type="Gene3D" id="3.40.50.300">
    <property type="entry name" value="P-loop containing nucleotide triphosphate hydrolases"/>
    <property type="match status" value="1"/>
</dbReference>
<dbReference type="PROSITE" id="PS50929">
    <property type="entry name" value="ABC_TM1F"/>
    <property type="match status" value="1"/>
</dbReference>
<feature type="domain" description="ABC transmembrane type-1" evidence="11">
    <location>
        <begin position="64"/>
        <end position="349"/>
    </location>
</feature>
<dbReference type="InterPro" id="IPR017871">
    <property type="entry name" value="ABC_transporter-like_CS"/>
</dbReference>
<evidence type="ECO:0000256" key="1">
    <source>
        <dbReference type="ARBA" id="ARBA00004651"/>
    </source>
</evidence>
<feature type="transmembrane region" description="Helical" evidence="9">
    <location>
        <begin position="99"/>
        <end position="119"/>
    </location>
</feature>
<feature type="transmembrane region" description="Helical" evidence="9">
    <location>
        <begin position="201"/>
        <end position="220"/>
    </location>
</feature>
<dbReference type="PANTHER" id="PTHR43394">
    <property type="entry name" value="ATP-DEPENDENT PERMEASE MDL1, MITOCHONDRIAL"/>
    <property type="match status" value="1"/>
</dbReference>
<proteinExistence type="predicted"/>
<keyword evidence="5" id="KW-0547">Nucleotide-binding</keyword>
<keyword evidence="13" id="KW-1185">Reference proteome</keyword>
<reference evidence="12 13" key="1">
    <citation type="submission" date="2019-02" db="EMBL/GenBank/DDBJ databases">
        <title>Deep-cultivation of Planctomycetes and their phenomic and genomic characterization uncovers novel biology.</title>
        <authorList>
            <person name="Wiegand S."/>
            <person name="Jogler M."/>
            <person name="Boedeker C."/>
            <person name="Pinto D."/>
            <person name="Vollmers J."/>
            <person name="Rivas-Marin E."/>
            <person name="Kohn T."/>
            <person name="Peeters S.H."/>
            <person name="Heuer A."/>
            <person name="Rast P."/>
            <person name="Oberbeckmann S."/>
            <person name="Bunk B."/>
            <person name="Jeske O."/>
            <person name="Meyerdierks A."/>
            <person name="Storesund J.E."/>
            <person name="Kallscheuer N."/>
            <person name="Luecker S."/>
            <person name="Lage O.M."/>
            <person name="Pohl T."/>
            <person name="Merkel B.J."/>
            <person name="Hornburger P."/>
            <person name="Mueller R.-W."/>
            <person name="Bruemmer F."/>
            <person name="Labrenz M."/>
            <person name="Spormann A.M."/>
            <person name="Op den Camp H."/>
            <person name="Overmann J."/>
            <person name="Amann R."/>
            <person name="Jetten M.S.M."/>
            <person name="Mascher T."/>
            <person name="Medema M.H."/>
            <person name="Devos D.P."/>
            <person name="Kaster A.-K."/>
            <person name="Ovreas L."/>
            <person name="Rohde M."/>
            <person name="Galperin M.Y."/>
            <person name="Jogler C."/>
        </authorList>
    </citation>
    <scope>NUCLEOTIDE SEQUENCE [LARGE SCALE GENOMIC DNA]</scope>
    <source>
        <strain evidence="12 13">KS4</strain>
    </source>
</reference>
<accession>A0A517YR30</accession>
<dbReference type="InterPro" id="IPR003439">
    <property type="entry name" value="ABC_transporter-like_ATP-bd"/>
</dbReference>
<dbReference type="Gene3D" id="1.20.1560.10">
    <property type="entry name" value="ABC transporter type 1, transmembrane domain"/>
    <property type="match status" value="1"/>
</dbReference>
<keyword evidence="8 9" id="KW-0472">Membrane</keyword>
<dbReference type="Pfam" id="PF00005">
    <property type="entry name" value="ABC_tran"/>
    <property type="match status" value="1"/>
</dbReference>
<feature type="domain" description="ABC transporter" evidence="10">
    <location>
        <begin position="387"/>
        <end position="621"/>
    </location>
</feature>